<dbReference type="EMBL" id="JAVREV010000020">
    <property type="protein sequence ID" value="MDT0446583.1"/>
    <property type="molecule type" value="Genomic_DNA"/>
</dbReference>
<evidence type="ECO:0000259" key="1">
    <source>
        <dbReference type="SMART" id="SM00833"/>
    </source>
</evidence>
<dbReference type="Pfam" id="PF07683">
    <property type="entry name" value="CobW_C"/>
    <property type="match status" value="1"/>
</dbReference>
<dbReference type="InterPro" id="IPR027417">
    <property type="entry name" value="P-loop_NTPase"/>
</dbReference>
<sequence>MTGRRPMPVVLVAGLHAEARATTVAHLLRAVPGSVAVHHDLSSAADGGPVRRLTYDAVGELDSAGLPATGGCGCCTLREDLPPLLAALAAGGTHSAAVVELWDAVEPRGIADLIDAYAREGGGAVRLTGVLTAVDPGLVLPCLSNGDDLSDAGLAVASDDHRVVADTFARQLEYPPVLAVADSAEADAEGRALLHQLHPTARRIGVGSAALPGLTRGGFDAGAAAAALHPACARLPQEASASGVTTLVWRRRRPFHPERLYLALEDIACAVVRSRGRFWLADRPDVLLSWDAAGGALGVESHGPWLASLPEGAWDMAPPERRVAAALDWHPQHGDRGQHLVFTGPGLDRDHLVGLLDSCLLTPSEFAAGPAFWKRLPAVFDTWLDPVN</sequence>
<dbReference type="InterPro" id="IPR011629">
    <property type="entry name" value="CobW-like_C"/>
</dbReference>
<evidence type="ECO:0000313" key="3">
    <source>
        <dbReference type="Proteomes" id="UP001183615"/>
    </source>
</evidence>
<dbReference type="SMART" id="SM00833">
    <property type="entry name" value="CobW_C"/>
    <property type="match status" value="1"/>
</dbReference>
<dbReference type="Proteomes" id="UP001183615">
    <property type="component" value="Unassembled WGS sequence"/>
</dbReference>
<dbReference type="Gene3D" id="3.40.50.300">
    <property type="entry name" value="P-loop containing nucleotide triphosphate hydrolases"/>
    <property type="match status" value="1"/>
</dbReference>
<dbReference type="PANTHER" id="PTHR43603">
    <property type="entry name" value="COBW DOMAIN-CONTAINING PROTEIN DDB_G0274527"/>
    <property type="match status" value="1"/>
</dbReference>
<proteinExistence type="predicted"/>
<protein>
    <submittedName>
        <fullName evidence="2">GTP-binding protein</fullName>
    </submittedName>
</protein>
<feature type="domain" description="CobW C-terminal" evidence="1">
    <location>
        <begin position="244"/>
        <end position="360"/>
    </location>
</feature>
<dbReference type="PANTHER" id="PTHR43603:SF1">
    <property type="entry name" value="ZINC-REGULATED GTPASE METALLOPROTEIN ACTIVATOR 1"/>
    <property type="match status" value="1"/>
</dbReference>
<name>A0ABU2SCP4_9ACTN</name>
<accession>A0ABU2SCP4</accession>
<organism evidence="2 3">
    <name type="scientific">Streptomyces johnsoniae</name>
    <dbReference type="NCBI Taxonomy" id="3075532"/>
    <lineage>
        <taxon>Bacteria</taxon>
        <taxon>Bacillati</taxon>
        <taxon>Actinomycetota</taxon>
        <taxon>Actinomycetes</taxon>
        <taxon>Kitasatosporales</taxon>
        <taxon>Streptomycetaceae</taxon>
        <taxon>Streptomyces</taxon>
    </lineage>
</organism>
<gene>
    <name evidence="2" type="ORF">RM779_28885</name>
</gene>
<comment type="caution">
    <text evidence="2">The sequence shown here is derived from an EMBL/GenBank/DDBJ whole genome shotgun (WGS) entry which is preliminary data.</text>
</comment>
<dbReference type="InterPro" id="IPR051927">
    <property type="entry name" value="Zn_Chap_cDPG_Synth"/>
</dbReference>
<reference evidence="3" key="1">
    <citation type="submission" date="2023-07" db="EMBL/GenBank/DDBJ databases">
        <title>30 novel species of actinomycetes from the DSMZ collection.</title>
        <authorList>
            <person name="Nouioui I."/>
        </authorList>
    </citation>
    <scope>NUCLEOTIDE SEQUENCE [LARGE SCALE GENOMIC DNA]</scope>
    <source>
        <strain evidence="3">DSM 41886</strain>
    </source>
</reference>
<keyword evidence="3" id="KW-1185">Reference proteome</keyword>
<dbReference type="RefSeq" id="WP_311620733.1">
    <property type="nucleotide sequence ID" value="NZ_JAVREV010000020.1"/>
</dbReference>
<evidence type="ECO:0000313" key="2">
    <source>
        <dbReference type="EMBL" id="MDT0446583.1"/>
    </source>
</evidence>
<dbReference type="SUPFAM" id="SSF90002">
    <property type="entry name" value="Hypothetical protein YjiA, C-terminal domain"/>
    <property type="match status" value="1"/>
</dbReference>